<dbReference type="EnsemblPlants" id="ONIVA04G02480.1">
    <property type="protein sequence ID" value="ONIVA04G02480.1"/>
    <property type="gene ID" value="ONIVA04G02480"/>
</dbReference>
<dbReference type="AlphaFoldDB" id="A0A0E0GXU1"/>
<evidence type="ECO:0000313" key="3">
    <source>
        <dbReference type="Proteomes" id="UP000006591"/>
    </source>
</evidence>
<name>A0A0E0GXU1_ORYNI</name>
<reference evidence="2" key="1">
    <citation type="submission" date="2015-04" db="UniProtKB">
        <authorList>
            <consortium name="EnsemblPlants"/>
        </authorList>
    </citation>
    <scope>IDENTIFICATION</scope>
    <source>
        <strain evidence="2">SL10</strain>
    </source>
</reference>
<dbReference type="Gramene" id="ONIVA04G02480.1">
    <property type="protein sequence ID" value="ONIVA04G02480.1"/>
    <property type="gene ID" value="ONIVA04G02480"/>
</dbReference>
<accession>A0A0E0GXU1</accession>
<evidence type="ECO:0000256" key="1">
    <source>
        <dbReference type="SAM" id="MobiDB-lite"/>
    </source>
</evidence>
<proteinExistence type="predicted"/>
<reference evidence="2" key="2">
    <citation type="submission" date="2018-04" db="EMBL/GenBank/DDBJ databases">
        <title>OnivRS2 (Oryza nivara Reference Sequence Version 2).</title>
        <authorList>
            <person name="Zhang J."/>
            <person name="Kudrna D."/>
            <person name="Lee S."/>
            <person name="Talag J."/>
            <person name="Rajasekar S."/>
            <person name="Welchert J."/>
            <person name="Hsing Y.-I."/>
            <person name="Wing R.A."/>
        </authorList>
    </citation>
    <scope>NUCLEOTIDE SEQUENCE [LARGE SCALE GENOMIC DNA]</scope>
    <source>
        <strain evidence="2">SL10</strain>
    </source>
</reference>
<protein>
    <submittedName>
        <fullName evidence="2">Uncharacterized protein</fullName>
    </submittedName>
</protein>
<organism evidence="2">
    <name type="scientific">Oryza nivara</name>
    <name type="common">Indian wild rice</name>
    <name type="synonym">Oryza sativa f. spontanea</name>
    <dbReference type="NCBI Taxonomy" id="4536"/>
    <lineage>
        <taxon>Eukaryota</taxon>
        <taxon>Viridiplantae</taxon>
        <taxon>Streptophyta</taxon>
        <taxon>Embryophyta</taxon>
        <taxon>Tracheophyta</taxon>
        <taxon>Spermatophyta</taxon>
        <taxon>Magnoliopsida</taxon>
        <taxon>Liliopsida</taxon>
        <taxon>Poales</taxon>
        <taxon>Poaceae</taxon>
        <taxon>BOP clade</taxon>
        <taxon>Oryzoideae</taxon>
        <taxon>Oryzeae</taxon>
        <taxon>Oryzinae</taxon>
        <taxon>Oryza</taxon>
    </lineage>
</organism>
<evidence type="ECO:0000313" key="2">
    <source>
        <dbReference type="EnsemblPlants" id="ONIVA04G02480.1"/>
    </source>
</evidence>
<sequence length="75" mass="8182">MASGLGGWAAPATLVRSPYHLGTDQLRWLEDDNGTQKGSFLATDSSPRGRSENGNMEEGAKGSFDISHNFFLLFY</sequence>
<feature type="region of interest" description="Disordered" evidence="1">
    <location>
        <begin position="31"/>
        <end position="61"/>
    </location>
</feature>
<keyword evidence="3" id="KW-1185">Reference proteome</keyword>
<feature type="compositionally biased region" description="Polar residues" evidence="1">
    <location>
        <begin position="35"/>
        <end position="54"/>
    </location>
</feature>
<dbReference type="Proteomes" id="UP000006591">
    <property type="component" value="Chromosome 4"/>
</dbReference>
<dbReference type="HOGENOM" id="CLU_200014_0_0_1"/>